<feature type="region of interest" description="Disordered" evidence="6">
    <location>
        <begin position="82"/>
        <end position="101"/>
    </location>
</feature>
<dbReference type="Proteomes" id="UP001055712">
    <property type="component" value="Unassembled WGS sequence"/>
</dbReference>
<dbReference type="InterPro" id="IPR044174">
    <property type="entry name" value="BC10-like"/>
</dbReference>
<dbReference type="Pfam" id="PF02485">
    <property type="entry name" value="Branch"/>
    <property type="match status" value="1"/>
</dbReference>
<name>A0A9D4YZE5_CHLVU</name>
<dbReference type="AlphaFoldDB" id="A0A9D4YZE5"/>
<evidence type="ECO:0000256" key="1">
    <source>
        <dbReference type="ARBA" id="ARBA00004606"/>
    </source>
</evidence>
<accession>A0A9D4YZE5</accession>
<evidence type="ECO:0000313" key="8">
    <source>
        <dbReference type="Proteomes" id="UP001055712"/>
    </source>
</evidence>
<keyword evidence="8" id="KW-1185">Reference proteome</keyword>
<organism evidence="7 8">
    <name type="scientific">Chlorella vulgaris</name>
    <name type="common">Green alga</name>
    <dbReference type="NCBI Taxonomy" id="3077"/>
    <lineage>
        <taxon>Eukaryota</taxon>
        <taxon>Viridiplantae</taxon>
        <taxon>Chlorophyta</taxon>
        <taxon>core chlorophytes</taxon>
        <taxon>Trebouxiophyceae</taxon>
        <taxon>Chlorellales</taxon>
        <taxon>Chlorellaceae</taxon>
        <taxon>Chlorella clade</taxon>
        <taxon>Chlorella</taxon>
    </lineage>
</organism>
<reference evidence="7" key="1">
    <citation type="journal article" date="2019" name="Plant J.">
        <title>Chlorella vulgaris genome assembly and annotation reveals the molecular basis for metabolic acclimation to high light conditions.</title>
        <authorList>
            <person name="Cecchin M."/>
            <person name="Marcolungo L."/>
            <person name="Rossato M."/>
            <person name="Girolomoni L."/>
            <person name="Cosentino E."/>
            <person name="Cuine S."/>
            <person name="Li-Beisson Y."/>
            <person name="Delledonne M."/>
            <person name="Ballottari M."/>
        </authorList>
    </citation>
    <scope>NUCLEOTIDE SEQUENCE</scope>
    <source>
        <strain evidence="7">211/11P</strain>
    </source>
</reference>
<evidence type="ECO:0000256" key="2">
    <source>
        <dbReference type="ARBA" id="ARBA00022676"/>
    </source>
</evidence>
<dbReference type="OrthoDB" id="191334at2759"/>
<evidence type="ECO:0000256" key="5">
    <source>
        <dbReference type="ARBA" id="ARBA00023180"/>
    </source>
</evidence>
<dbReference type="InterPro" id="IPR003406">
    <property type="entry name" value="Glyco_trans_14"/>
</dbReference>
<keyword evidence="3" id="KW-0808">Transferase</keyword>
<feature type="compositionally biased region" description="Basic and acidic residues" evidence="6">
    <location>
        <begin position="89"/>
        <end position="100"/>
    </location>
</feature>
<evidence type="ECO:0000256" key="3">
    <source>
        <dbReference type="ARBA" id="ARBA00022679"/>
    </source>
</evidence>
<comment type="subcellular location">
    <subcellularLocation>
        <location evidence="1">Membrane</location>
        <topology evidence="1">Single-pass type II membrane protein</topology>
    </subcellularLocation>
</comment>
<evidence type="ECO:0000313" key="7">
    <source>
        <dbReference type="EMBL" id="KAI3434678.1"/>
    </source>
</evidence>
<comment type="caution">
    <text evidence="7">The sequence shown here is derived from an EMBL/GenBank/DDBJ whole genome shotgun (WGS) entry which is preliminary data.</text>
</comment>
<dbReference type="GO" id="GO:0016757">
    <property type="term" value="F:glycosyltransferase activity"/>
    <property type="evidence" value="ECO:0007669"/>
    <property type="project" value="UniProtKB-KW"/>
</dbReference>
<sequence>MHGSPPRPSPQRPTRPGQPVPFPLLWLLVASLSAVTVLAVAHSALGTGSGANSSAQARQLLHRRQELGTAAAAAQGGAGDAGLHVQAAADEKPEKARSVADDTTFAAAGTEADGEEGHEGSDSSEQVSNSDEAADADAADTWSGAAAGGSGGAEEQLTDGSDLATFAAHGTHCVVTPSHGKVALLFLTHGELPHDALWTDWIREAGGLLPRSSLAGDAAFCLKQCDPAGTTCLRQCGTAAACNPLCVDALQRRLGRGRSPAVLGQQHLFSLYVHARPTLKDYPEGSAFRGRLIPDRIMAKWGTHALAAAAKRLVEAAVLDQLNQWFVLVGDTTVPLYHPTLTWQQITHGTQSKVDACWHPDPHLMRRRYNPVTMRSAHFRPDDHWRKSSQWFTLNRKHADLLAADKELLAVFGTHCNVGYDAQQKRHRDCISDEHYLPSLLSMHGLANETTCDFFGGTFQSWESSVDAPNKGHPRTYQPGHITPELIATIRGIPGRPISVPPSKEDEASCQGWDAATTAAQAAFIDADSVTEATCLGTLGSAAYMEADPFQDAAMSQRCVLLARKFSKPAAKWVHQLYRSCEAGLRVLPCTSSPAGDQKWWR</sequence>
<evidence type="ECO:0000256" key="6">
    <source>
        <dbReference type="SAM" id="MobiDB-lite"/>
    </source>
</evidence>
<dbReference type="EMBL" id="SIDB01000003">
    <property type="protein sequence ID" value="KAI3434678.1"/>
    <property type="molecule type" value="Genomic_DNA"/>
</dbReference>
<keyword evidence="5" id="KW-0325">Glycoprotein</keyword>
<dbReference type="PANTHER" id="PTHR31042:SF150">
    <property type="entry name" value="OS06G0661900 PROTEIN"/>
    <property type="match status" value="1"/>
</dbReference>
<keyword evidence="4" id="KW-0472">Membrane</keyword>
<gene>
    <name evidence="7" type="ORF">D9Q98_002742</name>
</gene>
<reference evidence="7" key="2">
    <citation type="submission" date="2020-11" db="EMBL/GenBank/DDBJ databases">
        <authorList>
            <person name="Cecchin M."/>
            <person name="Marcolungo L."/>
            <person name="Rossato M."/>
            <person name="Girolomoni L."/>
            <person name="Cosentino E."/>
            <person name="Cuine S."/>
            <person name="Li-Beisson Y."/>
            <person name="Delledonne M."/>
            <person name="Ballottari M."/>
        </authorList>
    </citation>
    <scope>NUCLEOTIDE SEQUENCE</scope>
    <source>
        <strain evidence="7">211/11P</strain>
        <tissue evidence="7">Whole cell</tissue>
    </source>
</reference>
<keyword evidence="2" id="KW-0328">Glycosyltransferase</keyword>
<feature type="region of interest" description="Disordered" evidence="6">
    <location>
        <begin position="110"/>
        <end position="157"/>
    </location>
</feature>
<dbReference type="GO" id="GO:0016020">
    <property type="term" value="C:membrane"/>
    <property type="evidence" value="ECO:0007669"/>
    <property type="project" value="UniProtKB-SubCell"/>
</dbReference>
<dbReference type="PANTHER" id="PTHR31042">
    <property type="entry name" value="CORE-2/I-BRANCHING BETA-1,6-N-ACETYLGLUCOSAMINYLTRANSFERASE FAMILY PROTEIN-RELATED"/>
    <property type="match status" value="1"/>
</dbReference>
<proteinExistence type="predicted"/>
<evidence type="ECO:0000256" key="4">
    <source>
        <dbReference type="ARBA" id="ARBA00023136"/>
    </source>
</evidence>
<protein>
    <submittedName>
        <fullName evidence="7">Uncharacterized protein</fullName>
    </submittedName>
</protein>